<organism evidence="1 2">
    <name type="scientific">Syphacia muris</name>
    <dbReference type="NCBI Taxonomy" id="451379"/>
    <lineage>
        <taxon>Eukaryota</taxon>
        <taxon>Metazoa</taxon>
        <taxon>Ecdysozoa</taxon>
        <taxon>Nematoda</taxon>
        <taxon>Chromadorea</taxon>
        <taxon>Rhabditida</taxon>
        <taxon>Spirurina</taxon>
        <taxon>Oxyuridomorpha</taxon>
        <taxon>Oxyuroidea</taxon>
        <taxon>Oxyuridae</taxon>
        <taxon>Syphacia</taxon>
    </lineage>
</organism>
<dbReference type="WBParaSite" id="SMUV_0001103801-mRNA-1">
    <property type="protein sequence ID" value="SMUV_0001103801-mRNA-1"/>
    <property type="gene ID" value="SMUV_0001103801"/>
</dbReference>
<reference evidence="2" key="1">
    <citation type="submission" date="2017-02" db="UniProtKB">
        <authorList>
            <consortium name="WormBaseParasite"/>
        </authorList>
    </citation>
    <scope>IDENTIFICATION</scope>
</reference>
<sequence>MSFNQLHQSLKYQVGNLQHFSVHNSQLSAAAKNDYSNNAIDNFDYGTNDESATDIHPEKTYLKHNVDEDCATFPNYTDIAPHFFSCSSQSPSLLQIHDAAITNATGDDHFPVDFSQKIRFFFDVTSSVKRRYAFLLTFN</sequence>
<protein>
    <submittedName>
        <fullName evidence="2">Ovule protein</fullName>
    </submittedName>
</protein>
<dbReference type="PANTHER" id="PTHR35573">
    <property type="entry name" value="PROTEIN CBG22129"/>
    <property type="match status" value="1"/>
</dbReference>
<dbReference type="PANTHER" id="PTHR35573:SF2">
    <property type="entry name" value="MD-2-RELATED LIPID-RECOGNITION DOMAIN-CONTAINING PROTEIN"/>
    <property type="match status" value="1"/>
</dbReference>
<accession>A0A0N5B186</accession>
<keyword evidence="1" id="KW-1185">Reference proteome</keyword>
<name>A0A0N5B186_9BILA</name>
<proteinExistence type="predicted"/>
<dbReference type="Proteomes" id="UP000046393">
    <property type="component" value="Unplaced"/>
</dbReference>
<evidence type="ECO:0000313" key="1">
    <source>
        <dbReference type="Proteomes" id="UP000046393"/>
    </source>
</evidence>
<evidence type="ECO:0000313" key="2">
    <source>
        <dbReference type="WBParaSite" id="SMUV_0001103801-mRNA-1"/>
    </source>
</evidence>
<dbReference type="AlphaFoldDB" id="A0A0N5B186"/>